<organism evidence="1 2">
    <name type="scientific">Infectious spleen and kidney necrosis virus (isolate Mandarin fish/China/Nanhai/1998)</name>
    <name type="common">ISKNV</name>
    <dbReference type="NCBI Taxonomy" id="654923"/>
    <lineage>
        <taxon>Viruses</taxon>
        <taxon>Varidnaviria</taxon>
        <taxon>Bamfordvirae</taxon>
        <taxon>Nucleocytoviricota</taxon>
        <taxon>Megaviricetes</taxon>
        <taxon>Pimascovirales</taxon>
        <taxon>Pimascovirales incertae sedis</taxon>
        <taxon>Iridoviridae</taxon>
        <taxon>Alphairidovirinae</taxon>
        <taxon>Megalocytivirus</taxon>
        <taxon>Megalocytivirus pagrus1</taxon>
        <taxon>Infectious spleen and kidney necrosis virus</taxon>
    </lineage>
</organism>
<evidence type="ECO:0000313" key="1">
    <source>
        <dbReference type="EMBL" id="AAL98807.1"/>
    </source>
</evidence>
<organismHost>
    <name type="scientific">Siniperca chuatsi</name>
    <name type="common">Mandarin fish</name>
    <dbReference type="NCBI Taxonomy" id="119488"/>
</organismHost>
<proteinExistence type="predicted"/>
<sequence>MAQSIFLDLTCVNTPSMARITSFLVKTLGSGSASTTSSNAAWNAAMCATD</sequence>
<dbReference type="RefSeq" id="NP_612305.1">
    <property type="nucleotide sequence ID" value="NC_003494.1"/>
</dbReference>
<keyword evidence="2" id="KW-1185">Reference proteome</keyword>
<dbReference type="Proteomes" id="UP000008773">
    <property type="component" value="Segment"/>
</dbReference>
<organismHost>
    <name type="scientific">Synchiropus splendidus</name>
    <name type="common">Mandarinfish</name>
    <name type="synonym">Callionymus splendidus</name>
    <dbReference type="NCBI Taxonomy" id="270530"/>
</organismHost>
<protein>
    <submittedName>
        <fullName evidence="1">ORF083L</fullName>
    </submittedName>
</protein>
<accession>Q8QUM7</accession>
<dbReference type="EMBL" id="AF371960">
    <property type="protein sequence ID" value="AAL98807.1"/>
    <property type="molecule type" value="Genomic_DNA"/>
</dbReference>
<name>Q8QUM7_ISKNN</name>
<evidence type="ECO:0000313" key="2">
    <source>
        <dbReference type="Proteomes" id="UP000008773"/>
    </source>
</evidence>
<dbReference type="KEGG" id="vg:935333"/>
<reference evidence="1 2" key="1">
    <citation type="journal article" date="2001" name="Virology">
        <title>Complete genome analysis of the mandarin fish infectious spleen and kidney necrosis iridovirus.</title>
        <authorList>
            <person name="He J.G."/>
            <person name="Deng M."/>
            <person name="Weng S.P."/>
            <person name="Li Z."/>
            <person name="Zhou S.Y."/>
            <person name="Long Q.X."/>
            <person name="Wang X.Z."/>
            <person name="Chan S.M."/>
        </authorList>
    </citation>
    <scope>NUCLEOTIDE SEQUENCE [LARGE SCALE GENOMIC DNA]</scope>
    <source>
        <strain evidence="2">Isolate Mandarin fish/China/Nanhai/1998</strain>
    </source>
</reference>
<dbReference type="GeneID" id="935333"/>